<feature type="domain" description="Response regulatory" evidence="10">
    <location>
        <begin position="2"/>
        <end position="125"/>
    </location>
</feature>
<dbReference type="SUPFAM" id="SSF52172">
    <property type="entry name" value="CheY-like"/>
    <property type="match status" value="1"/>
</dbReference>
<dbReference type="STRING" id="1855823.MCCS_21260"/>
<dbReference type="PROSITE" id="PS50110">
    <property type="entry name" value="RESPONSE_REGULATORY"/>
    <property type="match status" value="1"/>
</dbReference>
<dbReference type="CDD" id="cd17533">
    <property type="entry name" value="REC_LytTR_AgrA-like"/>
    <property type="match status" value="1"/>
</dbReference>
<name>A0A1W7ADN2_9STAP</name>
<dbReference type="Proteomes" id="UP000194154">
    <property type="component" value="Chromosome"/>
</dbReference>
<dbReference type="EMBL" id="CP021059">
    <property type="protein sequence ID" value="ARQ07715.1"/>
    <property type="molecule type" value="Genomic_DNA"/>
</dbReference>
<feature type="modified residue" description="4-aspartylphosphate" evidence="9">
    <location>
        <position position="59"/>
    </location>
</feature>
<keyword evidence="6" id="KW-0010">Activator</keyword>
<evidence type="ECO:0000256" key="4">
    <source>
        <dbReference type="ARBA" id="ARBA00023015"/>
    </source>
</evidence>
<evidence type="ECO:0000256" key="2">
    <source>
        <dbReference type="ARBA" id="ARBA00022553"/>
    </source>
</evidence>
<evidence type="ECO:0000256" key="5">
    <source>
        <dbReference type="ARBA" id="ARBA00023125"/>
    </source>
</evidence>
<dbReference type="InterPro" id="IPR011006">
    <property type="entry name" value="CheY-like_superfamily"/>
</dbReference>
<dbReference type="PROSITE" id="PS50930">
    <property type="entry name" value="HTH_LYTTR"/>
    <property type="match status" value="1"/>
</dbReference>
<accession>A0A1W7ADN2</accession>
<organism evidence="12 14">
    <name type="scientific">Macrococcoides canis</name>
    <dbReference type="NCBI Taxonomy" id="1855823"/>
    <lineage>
        <taxon>Bacteria</taxon>
        <taxon>Bacillati</taxon>
        <taxon>Bacillota</taxon>
        <taxon>Bacilli</taxon>
        <taxon>Bacillales</taxon>
        <taxon>Staphylococcaceae</taxon>
        <taxon>Macrococcoides</taxon>
    </lineage>
</organism>
<dbReference type="Gene3D" id="3.40.50.2300">
    <property type="match status" value="1"/>
</dbReference>
<keyword evidence="5" id="KW-0238">DNA-binding</keyword>
<dbReference type="SMART" id="SM00850">
    <property type="entry name" value="LytTR"/>
    <property type="match status" value="1"/>
</dbReference>
<dbReference type="InterPro" id="IPR046947">
    <property type="entry name" value="LytR-like"/>
</dbReference>
<evidence type="ECO:0000313" key="14">
    <source>
        <dbReference type="Proteomes" id="UP000194154"/>
    </source>
</evidence>
<keyword evidence="2 9" id="KW-0597">Phosphoprotein</keyword>
<evidence type="ECO:0000256" key="8">
    <source>
        <dbReference type="ARBA" id="ARBA00037164"/>
    </source>
</evidence>
<dbReference type="PANTHER" id="PTHR37299:SF3">
    <property type="entry name" value="STAGE 0 SPORULATION PROTEIN A HOMOLOG"/>
    <property type="match status" value="1"/>
</dbReference>
<dbReference type="KEGG" id="mcak:MCCS_21260"/>
<dbReference type="GO" id="GO:0003677">
    <property type="term" value="F:DNA binding"/>
    <property type="evidence" value="ECO:0007669"/>
    <property type="project" value="UniProtKB-KW"/>
</dbReference>
<feature type="domain" description="HTH LytTR-type" evidence="11">
    <location>
        <begin position="143"/>
        <end position="238"/>
    </location>
</feature>
<dbReference type="PANTHER" id="PTHR37299">
    <property type="entry name" value="TRANSCRIPTIONAL REGULATOR-RELATED"/>
    <property type="match status" value="1"/>
</dbReference>
<dbReference type="EMBL" id="SDQG01000004">
    <property type="protein sequence ID" value="TDM16610.1"/>
    <property type="molecule type" value="Genomic_DNA"/>
</dbReference>
<evidence type="ECO:0000313" key="15">
    <source>
        <dbReference type="Proteomes" id="UP000294865"/>
    </source>
</evidence>
<dbReference type="OrthoDB" id="9809318at2"/>
<evidence type="ECO:0000256" key="3">
    <source>
        <dbReference type="ARBA" id="ARBA00023012"/>
    </source>
</evidence>
<keyword evidence="4" id="KW-0805">Transcription regulation</keyword>
<dbReference type="RefSeq" id="WP_086043251.1">
    <property type="nucleotide sequence ID" value="NZ_CBCRZA010000007.1"/>
</dbReference>
<reference evidence="12 14" key="1">
    <citation type="journal article" date="2017" name="Int. J. Syst. Evol. Microbiol.">
        <title>Macrococcus canis sp. nov., a skin bacterium associated with infections in dogs.</title>
        <authorList>
            <person name="Gobeli Brawand S."/>
            <person name="Cotting K."/>
            <person name="Gomez-Sanz E."/>
            <person name="Collaud A."/>
            <person name="Thomann A."/>
            <person name="Brodard I."/>
            <person name="Rodriguez-Campos S."/>
            <person name="Strauss C."/>
            <person name="Perreten V."/>
        </authorList>
    </citation>
    <scope>NUCLEOTIDE SEQUENCE [LARGE SCALE GENOMIC DNA]</scope>
    <source>
        <strain evidence="12 14">KM45013</strain>
    </source>
</reference>
<keyword evidence="3" id="KW-0902">Two-component regulatory system</keyword>
<dbReference type="SMART" id="SM00448">
    <property type="entry name" value="REC"/>
    <property type="match status" value="1"/>
</dbReference>
<dbReference type="Proteomes" id="UP000294865">
    <property type="component" value="Unassembled WGS sequence"/>
</dbReference>
<evidence type="ECO:0000256" key="6">
    <source>
        <dbReference type="ARBA" id="ARBA00023159"/>
    </source>
</evidence>
<evidence type="ECO:0000259" key="11">
    <source>
        <dbReference type="PROSITE" id="PS50930"/>
    </source>
</evidence>
<protein>
    <submittedName>
        <fullName evidence="12">Accessory gene regulator protein A</fullName>
    </submittedName>
    <submittedName>
        <fullName evidence="13">Response regulator transcription factor</fullName>
    </submittedName>
</protein>
<evidence type="ECO:0000259" key="10">
    <source>
        <dbReference type="PROSITE" id="PS50110"/>
    </source>
</evidence>
<reference evidence="13 15" key="3">
    <citation type="submission" date="2019-01" db="EMBL/GenBank/DDBJ databases">
        <title>Draft genome sequences of Macrococcus caseolyticus, Macrococcus canis, Macrococcus bohemicus and Macrococcus goetzii.</title>
        <authorList>
            <person name="Mazhar S."/>
            <person name="Altermann E."/>
            <person name="Hill C."/>
            <person name="Mcauliffe O."/>
        </authorList>
    </citation>
    <scope>NUCLEOTIDE SEQUENCE [LARGE SCALE GENOMIC DNA]</scope>
    <source>
        <strain evidence="13 15">DPC7162</strain>
    </source>
</reference>
<dbReference type="GO" id="GO:0000156">
    <property type="term" value="F:phosphorelay response regulator activity"/>
    <property type="evidence" value="ECO:0007669"/>
    <property type="project" value="InterPro"/>
</dbReference>
<evidence type="ECO:0000256" key="1">
    <source>
        <dbReference type="ARBA" id="ARBA00022490"/>
    </source>
</evidence>
<evidence type="ECO:0000313" key="13">
    <source>
        <dbReference type="EMBL" id="TDM16610.1"/>
    </source>
</evidence>
<evidence type="ECO:0000313" key="12">
    <source>
        <dbReference type="EMBL" id="ARQ07715.1"/>
    </source>
</evidence>
<comment type="function">
    <text evidence="8">Required for high-level post-exponential phase expression of a series of secreted proteins.</text>
</comment>
<gene>
    <name evidence="12" type="primary">agrA</name>
    <name evidence="13" type="ORF">ETI04_07895</name>
    <name evidence="12" type="ORF">MCCS_21260</name>
</gene>
<sequence length="238" mass="28100">MNIFICEDAQQQRDFITTTIRNYIMFEQLDMNIKLATDNPEAIIDAIKDNEDIGLYFLDIHLNHEMSGIMLAKEIRKYDPLGSIIFVTSHSELTYLTFVYKVSALDFIIKDDPESMKKRIIECLNVSYERLQHLSSKNYVDKLEIKSGSQTLFIDYDDIIFFESSPNPHRIILHLNNRVIEFYGSLKDYETIDERFFRCHHSYIINKDHITSVNKKERIVHFTSGDHCYISIRNLKKL</sequence>
<dbReference type="Gene3D" id="2.40.50.1020">
    <property type="entry name" value="LytTr DNA-binding domain"/>
    <property type="match status" value="1"/>
</dbReference>
<dbReference type="Pfam" id="PF00072">
    <property type="entry name" value="Response_reg"/>
    <property type="match status" value="1"/>
</dbReference>
<keyword evidence="14" id="KW-1185">Reference proteome</keyword>
<dbReference type="GeneID" id="35296210"/>
<dbReference type="AlphaFoldDB" id="A0A1W7ADN2"/>
<dbReference type="InterPro" id="IPR001789">
    <property type="entry name" value="Sig_transdc_resp-reg_receiver"/>
</dbReference>
<keyword evidence="1" id="KW-0963">Cytoplasm</keyword>
<dbReference type="Pfam" id="PF04397">
    <property type="entry name" value="LytTR"/>
    <property type="match status" value="1"/>
</dbReference>
<reference evidence="12" key="2">
    <citation type="submission" date="2017-04" db="EMBL/GenBank/DDBJ databases">
        <authorList>
            <person name="Afonso C.L."/>
            <person name="Miller P.J."/>
            <person name="Scott M.A."/>
            <person name="Spackman E."/>
            <person name="Goraichik I."/>
            <person name="Dimitrov K.M."/>
            <person name="Suarez D.L."/>
            <person name="Swayne D.E."/>
        </authorList>
    </citation>
    <scope>NUCLEOTIDE SEQUENCE</scope>
    <source>
        <strain evidence="12">KM45013</strain>
    </source>
</reference>
<dbReference type="InterPro" id="IPR007492">
    <property type="entry name" value="LytTR_DNA-bd_dom"/>
</dbReference>
<evidence type="ECO:0000256" key="9">
    <source>
        <dbReference type="PROSITE-ProRule" id="PRU00169"/>
    </source>
</evidence>
<evidence type="ECO:0000256" key="7">
    <source>
        <dbReference type="ARBA" id="ARBA00023163"/>
    </source>
</evidence>
<keyword evidence="7" id="KW-0804">Transcription</keyword>
<proteinExistence type="predicted"/>